<feature type="domain" description="GmrSD restriction endonucleases N-terminal" evidence="1">
    <location>
        <begin position="12"/>
        <end position="210"/>
    </location>
</feature>
<organism evidence="3 4">
    <name type="scientific">Acinetobacter parvus DSM 16617 = CIP 108168</name>
    <dbReference type="NCBI Taxonomy" id="981333"/>
    <lineage>
        <taxon>Bacteria</taxon>
        <taxon>Pseudomonadati</taxon>
        <taxon>Pseudomonadota</taxon>
        <taxon>Gammaproteobacteria</taxon>
        <taxon>Moraxellales</taxon>
        <taxon>Moraxellaceae</taxon>
        <taxon>Acinetobacter</taxon>
    </lineage>
</organism>
<accession>N8RUU2</accession>
<evidence type="ECO:0000259" key="2">
    <source>
        <dbReference type="Pfam" id="PF07510"/>
    </source>
</evidence>
<sequence length="548" mass="65256">MSDHQNVSVLTIQSLFQSDQSIRIPSYQRAYSWESKKQCVQFLEDLLEQQGKQYYLGQFLFEKDDHTLFIIDGQQRLTTTVLFFAALASVKMQRQQDIQHLKNAYLNNVFQTITEDQDVFERITQQNIIDDILYVETHSQKRLILAFNFFEEKLQNFDLDQLNILQSALEQAVISQFHITSKAQATQVFEYQNNRGKDLSQFEIIKAYLMHQIYIHSDNDQQANQDIKEIEQCVTSIYRYFERVDGYFSEKELLENFYHLFYTITSDIHADIKIKLTQFIYQQEKTQWILQFFENFEKITRCANAIVKQVNEPALQNLFLVGNTANWKIVLLALFQNGQSQHPQFKNLLKLMEVLCFKLKLGDYRTDRLPVFAKEYLSSKNFDLLYENIKFATNKGFKWYWEDKFINLVEDYTTKKHFYDSKTIKFILWQYENMLREKNRSGILLNKNLFNDYTIEHICPQNPEDTPHSEEFEKNYLHLAGNLALLTKSQNSQFSNKSFAIKQDLFKLTTLTSYSEIHSQNQWAEDEINSRHQKIMQFTQQYFDISAL</sequence>
<reference evidence="3 4" key="1">
    <citation type="submission" date="2013-02" db="EMBL/GenBank/DDBJ databases">
        <title>The Genome Sequence of Acinetobacter parvus CIP 108168.</title>
        <authorList>
            <consortium name="The Broad Institute Genome Sequencing Platform"/>
            <consortium name="The Broad Institute Genome Sequencing Center for Infectious Disease"/>
            <person name="Cerqueira G."/>
            <person name="Feldgarden M."/>
            <person name="Courvalin P."/>
            <person name="Perichon B."/>
            <person name="Grillot-Courvalin C."/>
            <person name="Clermont D."/>
            <person name="Rocha E."/>
            <person name="Yoon E.-J."/>
            <person name="Nemec A."/>
            <person name="Walker B."/>
            <person name="Young S.K."/>
            <person name="Zeng Q."/>
            <person name="Gargeya S."/>
            <person name="Fitzgerald M."/>
            <person name="Haas B."/>
            <person name="Abouelleil A."/>
            <person name="Alvarado L."/>
            <person name="Arachchi H.M."/>
            <person name="Berlin A.M."/>
            <person name="Chapman S.B."/>
            <person name="Dewar J."/>
            <person name="Goldberg J."/>
            <person name="Griggs A."/>
            <person name="Gujja S."/>
            <person name="Hansen M."/>
            <person name="Howarth C."/>
            <person name="Imamovic A."/>
            <person name="Larimer J."/>
            <person name="McCowan C."/>
            <person name="Murphy C."/>
            <person name="Neiman D."/>
            <person name="Pearson M."/>
            <person name="Priest M."/>
            <person name="Roberts A."/>
            <person name="Saif S."/>
            <person name="Shea T."/>
            <person name="Sisk P."/>
            <person name="Sykes S."/>
            <person name="Wortman J."/>
            <person name="Nusbaum C."/>
            <person name="Birren B."/>
        </authorList>
    </citation>
    <scope>NUCLEOTIDE SEQUENCE [LARGE SCALE GENOMIC DNA]</scope>
    <source>
        <strain evidence="3 4">CIP 108168</strain>
    </source>
</reference>
<dbReference type="Pfam" id="PF03235">
    <property type="entry name" value="GmrSD_N"/>
    <property type="match status" value="1"/>
</dbReference>
<dbReference type="Proteomes" id="UP000023776">
    <property type="component" value="Unassembled WGS sequence"/>
</dbReference>
<dbReference type="PANTHER" id="PTHR35149:SF2">
    <property type="entry name" value="DUF262 DOMAIN-CONTAINING PROTEIN"/>
    <property type="match status" value="1"/>
</dbReference>
<evidence type="ECO:0000313" key="3">
    <source>
        <dbReference type="EMBL" id="ENU37324.1"/>
    </source>
</evidence>
<keyword evidence="4" id="KW-1185">Reference proteome</keyword>
<dbReference type="Pfam" id="PF07510">
    <property type="entry name" value="GmrSD_C"/>
    <property type="match status" value="1"/>
</dbReference>
<dbReference type="InterPro" id="IPR011089">
    <property type="entry name" value="GmrSD_C"/>
</dbReference>
<feature type="domain" description="GmrSD restriction endonucleases C-terminal" evidence="2">
    <location>
        <begin position="413"/>
        <end position="537"/>
    </location>
</feature>
<evidence type="ECO:0008006" key="5">
    <source>
        <dbReference type="Google" id="ProtNLM"/>
    </source>
</evidence>
<dbReference type="AlphaFoldDB" id="N8RUU2"/>
<name>N8RUU2_9GAMM</name>
<dbReference type="PATRIC" id="fig|981333.9.peg.529"/>
<evidence type="ECO:0000313" key="4">
    <source>
        <dbReference type="Proteomes" id="UP000023776"/>
    </source>
</evidence>
<comment type="caution">
    <text evidence="3">The sequence shown here is derived from an EMBL/GenBank/DDBJ whole genome shotgun (WGS) entry which is preliminary data.</text>
</comment>
<gene>
    <name evidence="3" type="ORF">F988_00533</name>
</gene>
<dbReference type="InterPro" id="IPR004919">
    <property type="entry name" value="GmrSD_N"/>
</dbReference>
<dbReference type="GeneID" id="99692367"/>
<dbReference type="RefSeq" id="WP_004680904.1">
    <property type="nucleotide sequence ID" value="NZ_AIEB01000077.1"/>
</dbReference>
<proteinExistence type="predicted"/>
<dbReference type="EMBL" id="APOM01000010">
    <property type="protein sequence ID" value="ENU37324.1"/>
    <property type="molecule type" value="Genomic_DNA"/>
</dbReference>
<evidence type="ECO:0000259" key="1">
    <source>
        <dbReference type="Pfam" id="PF03235"/>
    </source>
</evidence>
<dbReference type="PANTHER" id="PTHR35149">
    <property type="entry name" value="SLL5132 PROTEIN"/>
    <property type="match status" value="1"/>
</dbReference>
<dbReference type="HOGENOM" id="CLU_011736_6_3_6"/>
<protein>
    <recommendedName>
        <fullName evidence="5">DUF262 domain-containing protein</fullName>
    </recommendedName>
</protein>